<evidence type="ECO:0000313" key="2">
    <source>
        <dbReference type="Proteomes" id="UP000054324"/>
    </source>
</evidence>
<sequence>MACGSNPTSASRLPLSSFEQLGRILTFVLPSGGVAVRHRKGATAERVPTTCVNNSISTNRGEKQFQDKIQVANHRLKTFSKLRSPKETQALTDRKPSKRTIPNRTVYFYTLPEWEDLKEEDKGQQMVIGYIAGKPMEERALRLSWLDREKMKSQPEPSRAQSAHIVINCSGHCDQMTEKAASHSYWFCQEIFGHFNEDFVL</sequence>
<name>A0A075AHM5_OPIVI</name>
<dbReference type="CTD" id="20317588"/>
<proteinExistence type="predicted"/>
<keyword evidence="2" id="KW-1185">Reference proteome</keyword>
<organism evidence="1 2">
    <name type="scientific">Opisthorchis viverrini</name>
    <name type="common">Southeast Asian liver fluke</name>
    <dbReference type="NCBI Taxonomy" id="6198"/>
    <lineage>
        <taxon>Eukaryota</taxon>
        <taxon>Metazoa</taxon>
        <taxon>Spiralia</taxon>
        <taxon>Lophotrochozoa</taxon>
        <taxon>Platyhelminthes</taxon>
        <taxon>Trematoda</taxon>
        <taxon>Digenea</taxon>
        <taxon>Opisthorchiida</taxon>
        <taxon>Opisthorchiata</taxon>
        <taxon>Opisthorchiidae</taxon>
        <taxon>Opisthorchis</taxon>
    </lineage>
</organism>
<dbReference type="EMBL" id="KL596666">
    <property type="protein sequence ID" value="KER30144.1"/>
    <property type="molecule type" value="Genomic_DNA"/>
</dbReference>
<gene>
    <name evidence="1" type="ORF">T265_03401</name>
</gene>
<accession>A0A075AHM5</accession>
<dbReference type="AlphaFoldDB" id="A0A075AHM5"/>
<dbReference type="GeneID" id="20317588"/>
<evidence type="ECO:0000313" key="1">
    <source>
        <dbReference type="EMBL" id="KER30144.1"/>
    </source>
</evidence>
<protein>
    <submittedName>
        <fullName evidence="1">Uncharacterized protein</fullName>
    </submittedName>
</protein>
<dbReference type="RefSeq" id="XP_009166134.1">
    <property type="nucleotide sequence ID" value="XM_009167870.1"/>
</dbReference>
<dbReference type="OrthoDB" id="6266369at2759"/>
<reference evidence="1 2" key="1">
    <citation type="submission" date="2013-11" db="EMBL/GenBank/DDBJ databases">
        <title>Opisthorchis viverrini - life in the bile duct.</title>
        <authorList>
            <person name="Young N.D."/>
            <person name="Nagarajan N."/>
            <person name="Lin S.J."/>
            <person name="Korhonen P.K."/>
            <person name="Jex A.R."/>
            <person name="Hall R.S."/>
            <person name="Safavi-Hemami H."/>
            <person name="Kaewkong W."/>
            <person name="Bertrand D."/>
            <person name="Gao S."/>
            <person name="Seet Q."/>
            <person name="Wongkham S."/>
            <person name="Teh B.T."/>
            <person name="Wongkham C."/>
            <person name="Intapan P.M."/>
            <person name="Maleewong W."/>
            <person name="Yang X."/>
            <person name="Hu M."/>
            <person name="Wang Z."/>
            <person name="Hofmann A."/>
            <person name="Sternberg P.W."/>
            <person name="Tan P."/>
            <person name="Wang J."/>
            <person name="Gasser R.B."/>
        </authorList>
    </citation>
    <scope>NUCLEOTIDE SEQUENCE [LARGE SCALE GENOMIC DNA]</scope>
</reference>
<dbReference type="KEGG" id="ovi:T265_03401"/>
<dbReference type="Proteomes" id="UP000054324">
    <property type="component" value="Unassembled WGS sequence"/>
</dbReference>